<accession>A0A4Z0PF87</accession>
<evidence type="ECO:0000256" key="1">
    <source>
        <dbReference type="SAM" id="MobiDB-lite"/>
    </source>
</evidence>
<dbReference type="RefSeq" id="WP_135499394.1">
    <property type="nucleotide sequence ID" value="NZ_SRLD01000051.1"/>
</dbReference>
<feature type="region of interest" description="Disordered" evidence="1">
    <location>
        <begin position="128"/>
        <end position="171"/>
    </location>
</feature>
<keyword evidence="2" id="KW-0732">Signal</keyword>
<feature type="compositionally biased region" description="Low complexity" evidence="1">
    <location>
        <begin position="149"/>
        <end position="159"/>
    </location>
</feature>
<evidence type="ECO:0000313" key="4">
    <source>
        <dbReference type="Proteomes" id="UP000297739"/>
    </source>
</evidence>
<organism evidence="3 4">
    <name type="scientific">Hymenobacter elongatus</name>
    <dbReference type="NCBI Taxonomy" id="877208"/>
    <lineage>
        <taxon>Bacteria</taxon>
        <taxon>Pseudomonadati</taxon>
        <taxon>Bacteroidota</taxon>
        <taxon>Cytophagia</taxon>
        <taxon>Cytophagales</taxon>
        <taxon>Hymenobacteraceae</taxon>
        <taxon>Hymenobacter</taxon>
    </lineage>
</organism>
<evidence type="ECO:0000313" key="3">
    <source>
        <dbReference type="EMBL" id="TGE13798.1"/>
    </source>
</evidence>
<dbReference type="AlphaFoldDB" id="A0A4Z0PF87"/>
<gene>
    <name evidence="3" type="ORF">E5J99_18980</name>
</gene>
<evidence type="ECO:0000256" key="2">
    <source>
        <dbReference type="SAM" id="SignalP"/>
    </source>
</evidence>
<sequence length="171" mass="18525">MKNYCSSLLICLALASSVVATAQQGPDLRVQATENTRKLSQQISLDDARTTQVKRLTYERLVQENDVKQMYSIDPAMLQSKLAVIEKEYAEKLQGVLSAAQYQRYVAITTPVIPATVVPVAPQTATLQPVTAPKSSAPKPRLQPKKKVTVGVPTKKSVPGAHASTSIPSRP</sequence>
<proteinExistence type="predicted"/>
<keyword evidence="4" id="KW-1185">Reference proteome</keyword>
<comment type="caution">
    <text evidence="3">The sequence shown here is derived from an EMBL/GenBank/DDBJ whole genome shotgun (WGS) entry which is preliminary data.</text>
</comment>
<name>A0A4Z0PF87_9BACT</name>
<dbReference type="Proteomes" id="UP000297739">
    <property type="component" value="Unassembled WGS sequence"/>
</dbReference>
<feature type="chain" id="PRO_5021317413" evidence="2">
    <location>
        <begin position="23"/>
        <end position="171"/>
    </location>
</feature>
<dbReference type="OrthoDB" id="884913at2"/>
<protein>
    <submittedName>
        <fullName evidence="3">Uncharacterized protein</fullName>
    </submittedName>
</protein>
<dbReference type="EMBL" id="SRLD01000051">
    <property type="protein sequence ID" value="TGE13798.1"/>
    <property type="molecule type" value="Genomic_DNA"/>
</dbReference>
<reference evidence="3 4" key="1">
    <citation type="submission" date="2019-04" db="EMBL/GenBank/DDBJ databases">
        <authorList>
            <person name="Feng G."/>
            <person name="Zhang J."/>
            <person name="Zhu H."/>
        </authorList>
    </citation>
    <scope>NUCLEOTIDE SEQUENCE [LARGE SCALE GENOMIC DNA]</scope>
    <source>
        <strain evidence="3 4">JCM 17223</strain>
    </source>
</reference>
<feature type="signal peptide" evidence="2">
    <location>
        <begin position="1"/>
        <end position="22"/>
    </location>
</feature>